<dbReference type="Pfam" id="PF00963">
    <property type="entry name" value="Cohesin"/>
    <property type="match status" value="1"/>
</dbReference>
<dbReference type="InterPro" id="IPR017853">
    <property type="entry name" value="GH"/>
</dbReference>
<dbReference type="InterPro" id="IPR008965">
    <property type="entry name" value="CBM2/CBM3_carb-bd_dom_sf"/>
</dbReference>
<dbReference type="EMBL" id="BMHE01000085">
    <property type="protein sequence ID" value="GGA16223.1"/>
    <property type="molecule type" value="Genomic_DNA"/>
</dbReference>
<evidence type="ECO:0000313" key="7">
    <source>
        <dbReference type="EMBL" id="GGA16223.1"/>
    </source>
</evidence>
<comment type="similarity">
    <text evidence="1">Belongs to the glycosyl hydrolase 20 family.</text>
</comment>
<dbReference type="Pfam" id="PF02368">
    <property type="entry name" value="Big_2"/>
    <property type="match status" value="1"/>
</dbReference>
<protein>
    <recommendedName>
        <fullName evidence="4">Beta-N-acetylhexosaminidase</fullName>
    </recommendedName>
</protein>
<dbReference type="Gene3D" id="2.60.40.680">
    <property type="match status" value="1"/>
</dbReference>
<dbReference type="PANTHER" id="PTHR43678:SF1">
    <property type="entry name" value="BETA-N-ACETYLHEXOSAMINIDASE"/>
    <property type="match status" value="1"/>
</dbReference>
<evidence type="ECO:0000256" key="2">
    <source>
        <dbReference type="ARBA" id="ARBA00022801"/>
    </source>
</evidence>
<dbReference type="Pfam" id="PF00728">
    <property type="entry name" value="Glyco_hydro_20"/>
    <property type="match status" value="1"/>
</dbReference>
<comment type="caution">
    <text evidence="7">The sequence shown here is derived from an EMBL/GenBank/DDBJ whole genome shotgun (WGS) entry which is preliminary data.</text>
</comment>
<dbReference type="InterPro" id="IPR002102">
    <property type="entry name" value="Cohesin_dom"/>
</dbReference>
<reference evidence="8" key="1">
    <citation type="journal article" date="2019" name="Int. J. Syst. Evol. Microbiol.">
        <title>The Global Catalogue of Microorganisms (GCM) 10K type strain sequencing project: providing services to taxonomists for standard genome sequencing and annotation.</title>
        <authorList>
            <consortium name="The Broad Institute Genomics Platform"/>
            <consortium name="The Broad Institute Genome Sequencing Center for Infectious Disease"/>
            <person name="Wu L."/>
            <person name="Ma J."/>
        </authorList>
    </citation>
    <scope>NUCLEOTIDE SEQUENCE [LARGE SCALE GENOMIC DNA]</scope>
    <source>
        <strain evidence="8">CGMCC 1.15043</strain>
    </source>
</reference>
<dbReference type="Gene3D" id="1.10.1330.10">
    <property type="entry name" value="Dockerin domain"/>
    <property type="match status" value="1"/>
</dbReference>
<gene>
    <name evidence="7" type="ORF">GCM10008018_71040</name>
</gene>
<keyword evidence="5" id="KW-0732">Signal</keyword>
<sequence length="1087" mass="117057">MRYSSLKRKSIMALSVFFLITSLLQLPSVSYAANAAPNVVPSLREWTGGAGAFQLKDASRIVIDSSYSAELADTAEAFKEDISLVAGKAITVVQANAANAGDIFLTLNTDDRSIGNEGYVLEAADTLSIKAHSSSGAFYGTRSVLQILQQDPSRSNVPKGTAKDYPQYAQRGVMLDVGRRYYSMDYLEDTIKRLAWNKLNTFQIHFSEWNGFRLQSDTYPGLASAKSYSKDDIARLNEIAERYHVLIIPELEMPGHAAILNKYNPALKFSCSSMSKDTTGWDIPQFTVDYTKPETRAWIKALLDEFVPLFKGPYFHIGSDEIQSESRMNACPELVSYQTTNNLPKVGDSFIQFVNEMSDHVKQLGKTPMNWNGFEDYHPSISLNTDNVITVWSDEASSSKQAIDFARDGYKVYASPGDVLYVTAGKGLLPKTTSLYETWAPAVHANMTGYFLSIWSDYWNLVKTPDGRTGYESGSAFNGSEVGDGEYIIPESNFEEASRKPRQALSERMWGGPRSASVAEFFNRVSLIGDAPSVANPVPTDPLGITVIFNDAKGTDINKINYSNISTSGSTGWVVSSDSYSGLSDSYFEIKFFGTQIKLLGAKAPSHGIAAVSMDGGNEMNVDMYATSRQNSVTWYASPILPLGEHTVKVRVTGNKNSSSAGVSLSLERAEVYNRTMIENSASGMNNDEFKYSGTWNHGNESTSATTNDAYEMKFEGKQIILVDTKGPDQGIAGISIDGGAEQMIDLYASSTQSGVNSYVSRVLGKGLHTVKVRVTGTKNSESTGTTVSVDRAEIVPFEQIAVTGARMDLEQLRLKAGKSGELEAIIAPLNATNKNVTWSSSDKTVATVVDSGEGKAVVTALKMGSVNITATTVEGNFTTVSQITVDAADPETTLSGASSVIPGHTFTVRLGLDNVTHRVYGQDIKLTYDANVMEFVSVASAKAGVSIVGSKNQAGTLRLILASEGAANAITGTTDIAEIVFKAKNVQQSATGLITVADATLGDENGVESKADASSMTVQVTTVPVGIPGDANGDSKVSVGDLGFAAANYGKNSSSPDWDLVKIVDMNNDNVIDIIDLATLARRIVQ</sequence>
<evidence type="ECO:0000256" key="5">
    <source>
        <dbReference type="SAM" id="SignalP"/>
    </source>
</evidence>
<evidence type="ECO:0000259" key="6">
    <source>
        <dbReference type="SMART" id="SM00635"/>
    </source>
</evidence>
<keyword evidence="2" id="KW-0378">Hydrolase</keyword>
<keyword evidence="3" id="KW-0326">Glycosidase</keyword>
<dbReference type="SUPFAM" id="SSF49384">
    <property type="entry name" value="Carbohydrate-binding domain"/>
    <property type="match status" value="1"/>
</dbReference>
<dbReference type="SUPFAM" id="SSF51445">
    <property type="entry name" value="(Trans)glycosidases"/>
    <property type="match status" value="1"/>
</dbReference>
<dbReference type="SMART" id="SM00635">
    <property type="entry name" value="BID_2"/>
    <property type="match status" value="1"/>
</dbReference>
<accession>A0ABQ1FII1</accession>
<proteinExistence type="inferred from homology"/>
<dbReference type="InterPro" id="IPR036439">
    <property type="entry name" value="Dockerin_dom_sf"/>
</dbReference>
<dbReference type="RefSeq" id="WP_189020735.1">
    <property type="nucleotide sequence ID" value="NZ_BMHE01000085.1"/>
</dbReference>
<keyword evidence="8" id="KW-1185">Reference proteome</keyword>
<dbReference type="Proteomes" id="UP000615455">
    <property type="component" value="Unassembled WGS sequence"/>
</dbReference>
<evidence type="ECO:0000256" key="1">
    <source>
        <dbReference type="ARBA" id="ARBA00006285"/>
    </source>
</evidence>
<dbReference type="PANTHER" id="PTHR43678">
    <property type="entry name" value="PUTATIVE (AFU_ORTHOLOGUE AFUA_2G00640)-RELATED"/>
    <property type="match status" value="1"/>
</dbReference>
<dbReference type="SUPFAM" id="SSF49373">
    <property type="entry name" value="Invasin/intimin cell-adhesion fragments"/>
    <property type="match status" value="1"/>
</dbReference>
<dbReference type="Gene3D" id="3.20.20.80">
    <property type="entry name" value="Glycosidases"/>
    <property type="match status" value="1"/>
</dbReference>
<dbReference type="InterPro" id="IPR025705">
    <property type="entry name" value="Beta_hexosaminidase_sua/sub"/>
</dbReference>
<dbReference type="Gene3D" id="3.30.379.10">
    <property type="entry name" value="Chitobiase/beta-hexosaminidase domain 2-like"/>
    <property type="match status" value="1"/>
</dbReference>
<organism evidence="7 8">
    <name type="scientific">Paenibacillus marchantiophytorum</name>
    <dbReference type="NCBI Taxonomy" id="1619310"/>
    <lineage>
        <taxon>Bacteria</taxon>
        <taxon>Bacillati</taxon>
        <taxon>Bacillota</taxon>
        <taxon>Bacilli</taxon>
        <taxon>Bacillales</taxon>
        <taxon>Paenibacillaceae</taxon>
        <taxon>Paenibacillus</taxon>
    </lineage>
</organism>
<evidence type="ECO:0000256" key="4">
    <source>
        <dbReference type="ARBA" id="ARBA00030512"/>
    </source>
</evidence>
<dbReference type="PRINTS" id="PR00738">
    <property type="entry name" value="GLHYDRLASE20"/>
</dbReference>
<name>A0ABQ1FII1_9BACL</name>
<feature type="domain" description="BIG2" evidence="6">
    <location>
        <begin position="802"/>
        <end position="883"/>
    </location>
</feature>
<dbReference type="InterPro" id="IPR052764">
    <property type="entry name" value="GH20_Enzymes"/>
</dbReference>
<dbReference type="InterPro" id="IPR003343">
    <property type="entry name" value="Big_2"/>
</dbReference>
<dbReference type="Gene3D" id="2.60.40.1080">
    <property type="match status" value="1"/>
</dbReference>
<dbReference type="SUPFAM" id="SSF55545">
    <property type="entry name" value="beta-N-acetylhexosaminidase-like domain"/>
    <property type="match status" value="1"/>
</dbReference>
<dbReference type="SUPFAM" id="SSF63446">
    <property type="entry name" value="Type I dockerin domain"/>
    <property type="match status" value="1"/>
</dbReference>
<feature type="signal peptide" evidence="5">
    <location>
        <begin position="1"/>
        <end position="35"/>
    </location>
</feature>
<evidence type="ECO:0000313" key="8">
    <source>
        <dbReference type="Proteomes" id="UP000615455"/>
    </source>
</evidence>
<dbReference type="InterPro" id="IPR015883">
    <property type="entry name" value="Glyco_hydro_20_cat"/>
</dbReference>
<dbReference type="Pfam" id="PF02838">
    <property type="entry name" value="Glyco_hydro_20b"/>
    <property type="match status" value="1"/>
</dbReference>
<evidence type="ECO:0000256" key="3">
    <source>
        <dbReference type="ARBA" id="ARBA00023295"/>
    </source>
</evidence>
<dbReference type="CDD" id="cd08547">
    <property type="entry name" value="Type_II_cohesin"/>
    <property type="match status" value="1"/>
</dbReference>
<dbReference type="Gene3D" id="2.60.120.260">
    <property type="entry name" value="Galactose-binding domain-like"/>
    <property type="match status" value="2"/>
</dbReference>
<dbReference type="InterPro" id="IPR015882">
    <property type="entry name" value="HEX_bac_N"/>
</dbReference>
<feature type="chain" id="PRO_5045592715" description="Beta-N-acetylhexosaminidase" evidence="5">
    <location>
        <begin position="36"/>
        <end position="1087"/>
    </location>
</feature>
<dbReference type="InterPro" id="IPR008964">
    <property type="entry name" value="Invasin/intimin_cell_adhesion"/>
</dbReference>
<dbReference type="InterPro" id="IPR029018">
    <property type="entry name" value="Hex-like_dom2"/>
</dbReference>